<dbReference type="SMART" id="SM00028">
    <property type="entry name" value="TPR"/>
    <property type="match status" value="4"/>
</dbReference>
<evidence type="ECO:0000313" key="2">
    <source>
        <dbReference type="EMBL" id="GBG22965.1"/>
    </source>
</evidence>
<keyword evidence="3" id="KW-1185">Reference proteome</keyword>
<dbReference type="EMBL" id="BDUD01000002">
    <property type="protein sequence ID" value="GBG22965.1"/>
    <property type="molecule type" value="Genomic_DNA"/>
</dbReference>
<dbReference type="Pfam" id="PF12770">
    <property type="entry name" value="CHAT"/>
    <property type="match status" value="1"/>
</dbReference>
<evidence type="ECO:0000259" key="1">
    <source>
        <dbReference type="Pfam" id="PF12770"/>
    </source>
</evidence>
<sequence length="834" mass="93500">MISPQCCFKYVFSGILGLSIILIQSSSPAQTVKKEKEFLKNQAASLTSSGHEQLALDQANEALKTWQESTKIYRQLNDQEGITESLINQNLAFQALGLHKQACNTLLEALKLNANLGICDTALQQPSPAQQEQLTAVIGKQKPTSVNLLGLQNLGEVLRILGKLNESQTVLQETLTLAKLVSSSKISGIYLSLGNIEQSIYQQLQEKYSWIEEPLFREQIANIIPQKAQKSLLYYQILENIPNISKSAKLQSQLNHLTLLISWEKWLSEQPNQASLHQKVNQQIRVLVNQIDENYSAFLELSPEPSIHARLNFANNLSQIPDEQLKSVAIRYAKLALKMAETINSIRWLSYSFGTLGKLSTQTEQKQAYFQKALGFAQSIRASDIAYQWQQQLGLIYQKQGKTELAIQNYNAAITNMAEVRDSLLSTNGDLQFSFQSEMEPTYRNYMRLLLTLPNPDLKRIIEINEELQIARLENFLKCGKLDLVALNQLQNLNSAPTVIHIIDLGDTIEVIVQSTDGSLHHHSIESKLVRFQIDHLLEALQNEKLSEVGENSITTSSQGIFEKLIAPIKTYLPTSGTLVFTLDKSFQSIPMALLYDGQHYLIEHYSIAETLGSRIRQPRALHQNQMIALIAGLSKFSPSFTEPNAPKNMDNLLSSKQEIENVEKQTKSSVALLDKKFTLKRFKEELTQNNFPIVHITTHGQFSSDPLKTVLVAYDKLINIKDFDSLIRGKTENSQDAIELLVLSACETAKGNKQSAMGIAGMAAQAGARSTVATLWRVEADSTTLLMQEFYKGLNNGLPKAEALRRAQLSLLSNPKYKKAYYWGGFLLVGSWL</sequence>
<dbReference type="RefSeq" id="WP_109012958.1">
    <property type="nucleotide sequence ID" value="NZ_BDUD01000002.1"/>
</dbReference>
<protein>
    <submittedName>
        <fullName evidence="2">Tetratricopeptide domain-containing protein</fullName>
    </submittedName>
</protein>
<dbReference type="Proteomes" id="UP000245124">
    <property type="component" value="Unassembled WGS sequence"/>
</dbReference>
<reference evidence="2 3" key="1">
    <citation type="submission" date="2017-06" db="EMBL/GenBank/DDBJ databases">
        <title>Genome sequencing of cyanobaciteial culture collection at National Institute for Environmental Studies (NIES).</title>
        <authorList>
            <person name="Hirose Y."/>
            <person name="Shimura Y."/>
            <person name="Fujisawa T."/>
            <person name="Nakamura Y."/>
            <person name="Kawachi M."/>
        </authorList>
    </citation>
    <scope>NUCLEOTIDE SEQUENCE [LARGE SCALE GENOMIC DNA]</scope>
    <source>
        <strain evidence="2 3">NIES-4072</strain>
    </source>
</reference>
<comment type="caution">
    <text evidence="2">The sequence shown here is derived from an EMBL/GenBank/DDBJ whole genome shotgun (WGS) entry which is preliminary data.</text>
</comment>
<dbReference type="Pfam" id="PF13181">
    <property type="entry name" value="TPR_8"/>
    <property type="match status" value="1"/>
</dbReference>
<organism evidence="2 3">
    <name type="scientific">Nostoc commune NIES-4072</name>
    <dbReference type="NCBI Taxonomy" id="2005467"/>
    <lineage>
        <taxon>Bacteria</taxon>
        <taxon>Bacillati</taxon>
        <taxon>Cyanobacteriota</taxon>
        <taxon>Cyanophyceae</taxon>
        <taxon>Nostocales</taxon>
        <taxon>Nostocaceae</taxon>
        <taxon>Nostoc</taxon>
    </lineage>
</organism>
<dbReference type="AlphaFoldDB" id="A0A2R5FXG7"/>
<dbReference type="InterPro" id="IPR024983">
    <property type="entry name" value="CHAT_dom"/>
</dbReference>
<accession>A0A2R5FXG7</accession>
<proteinExistence type="predicted"/>
<dbReference type="InterPro" id="IPR019734">
    <property type="entry name" value="TPR_rpt"/>
</dbReference>
<gene>
    <name evidence="2" type="ORF">NIES4072_66770</name>
</gene>
<dbReference type="PANTHER" id="PTHR10098">
    <property type="entry name" value="RAPSYN-RELATED"/>
    <property type="match status" value="1"/>
</dbReference>
<name>A0A2R5FXG7_NOSCO</name>
<dbReference type="PANTHER" id="PTHR10098:SF112">
    <property type="entry name" value="SLR0380 PROTEIN"/>
    <property type="match status" value="1"/>
</dbReference>
<dbReference type="InterPro" id="IPR011990">
    <property type="entry name" value="TPR-like_helical_dom_sf"/>
</dbReference>
<dbReference type="SUPFAM" id="SSF48452">
    <property type="entry name" value="TPR-like"/>
    <property type="match status" value="2"/>
</dbReference>
<dbReference type="OrthoDB" id="503125at2"/>
<feature type="domain" description="CHAT" evidence="1">
    <location>
        <begin position="558"/>
        <end position="832"/>
    </location>
</feature>
<dbReference type="Gene3D" id="1.25.40.10">
    <property type="entry name" value="Tetratricopeptide repeat domain"/>
    <property type="match status" value="2"/>
</dbReference>
<evidence type="ECO:0000313" key="3">
    <source>
        <dbReference type="Proteomes" id="UP000245124"/>
    </source>
</evidence>